<accession>A0A418W327</accession>
<organism evidence="1 2">
    <name type="scientific">Azospirillum cavernae</name>
    <dbReference type="NCBI Taxonomy" id="2320860"/>
    <lineage>
        <taxon>Bacteria</taxon>
        <taxon>Pseudomonadati</taxon>
        <taxon>Pseudomonadota</taxon>
        <taxon>Alphaproteobacteria</taxon>
        <taxon>Rhodospirillales</taxon>
        <taxon>Azospirillaceae</taxon>
        <taxon>Azospirillum</taxon>
    </lineage>
</organism>
<evidence type="ECO:0008006" key="3">
    <source>
        <dbReference type="Google" id="ProtNLM"/>
    </source>
</evidence>
<dbReference type="SUPFAM" id="SSF51126">
    <property type="entry name" value="Pectin lyase-like"/>
    <property type="match status" value="1"/>
</dbReference>
<keyword evidence="2" id="KW-1185">Reference proteome</keyword>
<protein>
    <recommendedName>
        <fullName evidence="3">Right handed beta helix domain-containing protein</fullName>
    </recommendedName>
</protein>
<dbReference type="Gene3D" id="2.160.20.10">
    <property type="entry name" value="Single-stranded right-handed beta-helix, Pectin lyase-like"/>
    <property type="match status" value="1"/>
</dbReference>
<comment type="caution">
    <text evidence="1">The sequence shown here is derived from an EMBL/GenBank/DDBJ whole genome shotgun (WGS) entry which is preliminary data.</text>
</comment>
<dbReference type="AlphaFoldDB" id="A0A418W327"/>
<sequence length="388" mass="38506">MAMRDAFQSGPFGARFAAILVALLAAVPLFAVPLSGATAGAILTVGASGADYTTISAAVQFADNHADVYYTIEIAPGIYVNDFSVVTAPMTIKAAAGGPVVLDATIAPTNGKAIITTSASATIIGLTFQGAAVSSALGSNGAGIRAQAGTAWLIVENSVFTNNQDGVLADADAAGNISISGSRFFGNGFDAGGGACPSTGCDHAVYVGAVNSLLVTDSLFCGTILGHDVKSRAAVTTITNNRLYDGAADSAIGCAAGSTSYAVDVANGGVATISGNRIIQGAGSENRTMIAYGAEGLRYAANALLVSNNSFVSAGVANAIGISDAPCVPAQLQGNSFQGVATPVNPARCAVFIDHAVPEPNGALLLLVGLMGCALLGVRRTVPKPATA</sequence>
<dbReference type="Proteomes" id="UP000283458">
    <property type="component" value="Unassembled WGS sequence"/>
</dbReference>
<evidence type="ECO:0000313" key="2">
    <source>
        <dbReference type="Proteomes" id="UP000283458"/>
    </source>
</evidence>
<dbReference type="SMART" id="SM00710">
    <property type="entry name" value="PbH1"/>
    <property type="match status" value="5"/>
</dbReference>
<name>A0A418W327_9PROT</name>
<dbReference type="InterPro" id="IPR006626">
    <property type="entry name" value="PbH1"/>
</dbReference>
<proteinExistence type="predicted"/>
<dbReference type="InterPro" id="IPR012334">
    <property type="entry name" value="Pectin_lyas_fold"/>
</dbReference>
<gene>
    <name evidence="1" type="ORF">D3877_07160</name>
</gene>
<evidence type="ECO:0000313" key="1">
    <source>
        <dbReference type="EMBL" id="RJF84334.1"/>
    </source>
</evidence>
<dbReference type="InterPro" id="IPR011050">
    <property type="entry name" value="Pectin_lyase_fold/virulence"/>
</dbReference>
<reference evidence="1 2" key="1">
    <citation type="submission" date="2018-09" db="EMBL/GenBank/DDBJ databases">
        <authorList>
            <person name="Zhu H."/>
        </authorList>
    </citation>
    <scope>NUCLEOTIDE SEQUENCE [LARGE SCALE GENOMIC DNA]</scope>
    <source>
        <strain evidence="1 2">K2W22B-5</strain>
    </source>
</reference>
<dbReference type="EMBL" id="QYUL01000001">
    <property type="protein sequence ID" value="RJF84334.1"/>
    <property type="molecule type" value="Genomic_DNA"/>
</dbReference>